<dbReference type="PROSITE" id="PS50878">
    <property type="entry name" value="RT_POL"/>
    <property type="match status" value="1"/>
</dbReference>
<dbReference type="InterPro" id="IPR043502">
    <property type="entry name" value="DNA/RNA_pol_sf"/>
</dbReference>
<dbReference type="Pfam" id="PF00078">
    <property type="entry name" value="RVT_1"/>
    <property type="match status" value="1"/>
</dbReference>
<dbReference type="Proteomes" id="UP000591131">
    <property type="component" value="Unassembled WGS sequence"/>
</dbReference>
<evidence type="ECO:0000259" key="2">
    <source>
        <dbReference type="PROSITE" id="PS50879"/>
    </source>
</evidence>
<dbReference type="InterPro" id="IPR036397">
    <property type="entry name" value="RNaseH_sf"/>
</dbReference>
<evidence type="ECO:0000313" key="3">
    <source>
        <dbReference type="EMBL" id="KAF4649491.1"/>
    </source>
</evidence>
<dbReference type="InterPro" id="IPR002156">
    <property type="entry name" value="RNaseH_domain"/>
</dbReference>
<proteinExistence type="predicted"/>
<dbReference type="InterPro" id="IPR000477">
    <property type="entry name" value="RT_dom"/>
</dbReference>
<reference evidence="3 4" key="1">
    <citation type="submission" date="2020-04" db="EMBL/GenBank/DDBJ databases">
        <title>Perkinsus chesapeaki whole genome sequence.</title>
        <authorList>
            <person name="Bogema D.R."/>
        </authorList>
    </citation>
    <scope>NUCLEOTIDE SEQUENCE [LARGE SCALE GENOMIC DNA]</scope>
    <source>
        <strain evidence="3">ATCC PRA-425</strain>
    </source>
</reference>
<dbReference type="PANTHER" id="PTHR19446">
    <property type="entry name" value="REVERSE TRANSCRIPTASES"/>
    <property type="match status" value="1"/>
</dbReference>
<dbReference type="InterPro" id="IPR012337">
    <property type="entry name" value="RNaseH-like_sf"/>
</dbReference>
<organism evidence="3 4">
    <name type="scientific">Perkinsus chesapeaki</name>
    <name type="common">Clam parasite</name>
    <name type="synonym">Perkinsus andrewsi</name>
    <dbReference type="NCBI Taxonomy" id="330153"/>
    <lineage>
        <taxon>Eukaryota</taxon>
        <taxon>Sar</taxon>
        <taxon>Alveolata</taxon>
        <taxon>Perkinsozoa</taxon>
        <taxon>Perkinsea</taxon>
        <taxon>Perkinsida</taxon>
        <taxon>Perkinsidae</taxon>
        <taxon>Perkinsus</taxon>
    </lineage>
</organism>
<feature type="domain" description="RNase H type-1" evidence="2">
    <location>
        <begin position="515"/>
        <end position="651"/>
    </location>
</feature>
<dbReference type="PROSITE" id="PS50879">
    <property type="entry name" value="RNASE_H_1"/>
    <property type="match status" value="1"/>
</dbReference>
<feature type="non-terminal residue" evidence="3">
    <location>
        <position position="1"/>
    </location>
</feature>
<dbReference type="SUPFAM" id="SSF53098">
    <property type="entry name" value="Ribonuclease H-like"/>
    <property type="match status" value="1"/>
</dbReference>
<accession>A0A7J6KSF1</accession>
<dbReference type="SUPFAM" id="SSF56672">
    <property type="entry name" value="DNA/RNA polymerases"/>
    <property type="match status" value="1"/>
</dbReference>
<dbReference type="OrthoDB" id="408273at2759"/>
<protein>
    <submittedName>
        <fullName evidence="3">Uncharacterized protein</fullName>
    </submittedName>
</protein>
<dbReference type="GO" id="GO:0003676">
    <property type="term" value="F:nucleic acid binding"/>
    <property type="evidence" value="ECO:0007669"/>
    <property type="project" value="InterPro"/>
</dbReference>
<sequence length="773" mass="87538">EVLHLAERWCEFPVTVIKEEVSKRKGTSSPGSCGIRWAHLAQAPDWLLSELGRLCQLSYNTAAMPAHWRNSQIVYLPKPTGYGTLKGVRPITLSCILGKLMEALISRRLSKVVCNILKEGSQYAYLPGKSSALLIRDLLGHLQRRQTVCKKKWSIVSLDFSNAFGSVTHTKVLDAIRSLGADDGDIEWVKAWLTPKWYHNEFYGVNISRQGDDNEGLGQGCVLSPILFAAYTTVMIMDLNQKMSGRQYNIEWYAYADDFYLVLTFSKDATEDGIASLVGRLLQEIGSLLAGYNFQLSIEKTKILCGFHCALYGDQHIRILGVLISKALSFTQHIKEKLVRCHNTTMRIQRFAGKSFGLPPQAVLTLAKTVWVTSLSYAIEAWGRSLANKATCSLIDAGYRRMLRMAYRLTKDSPNLFIEALTNELPLSDSLVDRYLVIEMHKAPSWSREGEVFPNVTGFSKAMRRKWVDIMKERFPEDYEVETGYCGPPPSENVVTKIHIAGTAEDAIKEWRLVSGSGINIYTDGSVANSEPPDQRAGCGYTVVENGVEVYSFCGNLPHYCTIYQAEQVALQYALEHYKNGQYNTNMPCRVFVDAKSLLMALTRGHTNDRLRRIVNIINDTENLFLYWIPSHTNSIPFNDRADALANQGRYSGIKLSIAASKSCTIRLCKERRRKRLADDRQLLRYDLYHMVRSERQRDILQRACNRLPRMASLVVGHSRSFRLYMYRIGRSISPICMLCQVEEDDPAHRALRCAKRDRPSWVDGDGTMGQFT</sequence>
<evidence type="ECO:0000313" key="4">
    <source>
        <dbReference type="Proteomes" id="UP000591131"/>
    </source>
</evidence>
<dbReference type="GO" id="GO:0004523">
    <property type="term" value="F:RNA-DNA hybrid ribonuclease activity"/>
    <property type="evidence" value="ECO:0007669"/>
    <property type="project" value="InterPro"/>
</dbReference>
<evidence type="ECO:0000259" key="1">
    <source>
        <dbReference type="PROSITE" id="PS50878"/>
    </source>
</evidence>
<dbReference type="CDD" id="cd01650">
    <property type="entry name" value="RT_nLTR_like"/>
    <property type="match status" value="1"/>
</dbReference>
<feature type="non-terminal residue" evidence="3">
    <location>
        <position position="773"/>
    </location>
</feature>
<dbReference type="EMBL" id="JAAPAO010001520">
    <property type="protein sequence ID" value="KAF4649491.1"/>
    <property type="molecule type" value="Genomic_DNA"/>
</dbReference>
<dbReference type="CDD" id="cd09276">
    <property type="entry name" value="Rnase_HI_RT_non_LTR"/>
    <property type="match status" value="1"/>
</dbReference>
<feature type="domain" description="Reverse transcriptase" evidence="1">
    <location>
        <begin position="57"/>
        <end position="324"/>
    </location>
</feature>
<gene>
    <name evidence="3" type="ORF">FOL47_002048</name>
</gene>
<name>A0A7J6KSF1_PERCH</name>
<comment type="caution">
    <text evidence="3">The sequence shown here is derived from an EMBL/GenBank/DDBJ whole genome shotgun (WGS) entry which is preliminary data.</text>
</comment>
<dbReference type="Gene3D" id="3.30.420.10">
    <property type="entry name" value="Ribonuclease H-like superfamily/Ribonuclease H"/>
    <property type="match status" value="1"/>
</dbReference>
<dbReference type="AlphaFoldDB" id="A0A7J6KSF1"/>
<keyword evidence="4" id="KW-1185">Reference proteome</keyword>